<dbReference type="PATRIC" id="fig|1088721.3.peg.4816"/>
<reference evidence="2 3" key="1">
    <citation type="journal article" date="2012" name="J. Bacteriol.">
        <title>Genome sequence of benzo(a)pyrene-degrading bacterium Novosphingobium pentaromativorans US6-1.</title>
        <authorList>
            <person name="Luo Y.R."/>
            <person name="Kang S.G."/>
            <person name="Kim S.J."/>
            <person name="Kim M.R."/>
            <person name="Li N."/>
            <person name="Lee J.H."/>
            <person name="Kwon K.K."/>
        </authorList>
    </citation>
    <scope>NUCLEOTIDE SEQUENCE [LARGE SCALE GENOMIC DNA]</scope>
    <source>
        <strain evidence="2 3">US6-1</strain>
    </source>
</reference>
<accession>G6EKN5</accession>
<name>G6EKN5_9SPHN</name>
<gene>
    <name evidence="2" type="ORF">NSU_4906</name>
</gene>
<dbReference type="InterPro" id="IPR012337">
    <property type="entry name" value="RNaseH-like_sf"/>
</dbReference>
<evidence type="ECO:0000313" key="2">
    <source>
        <dbReference type="EMBL" id="EHJ58128.1"/>
    </source>
</evidence>
<feature type="domain" description="Integrase catalytic" evidence="1">
    <location>
        <begin position="15"/>
        <end position="77"/>
    </location>
</feature>
<sequence length="95" mass="10661">MNYTQRLAEANLVPSVGSVGDSYDNALAETINGLYKAEVIWRQRSWPSASVVEMATLRWVHWYNEHRLFGPIGYIPPAEAEANCYAAIETLDMVA</sequence>
<organism evidence="2 3">
    <name type="scientific">Novosphingobium pentaromativorans US6-1</name>
    <dbReference type="NCBI Taxonomy" id="1088721"/>
    <lineage>
        <taxon>Bacteria</taxon>
        <taxon>Pseudomonadati</taxon>
        <taxon>Pseudomonadota</taxon>
        <taxon>Alphaproteobacteria</taxon>
        <taxon>Sphingomonadales</taxon>
        <taxon>Sphingomonadaceae</taxon>
        <taxon>Novosphingobium</taxon>
    </lineage>
</organism>
<dbReference type="SUPFAM" id="SSF53098">
    <property type="entry name" value="Ribonuclease H-like"/>
    <property type="match status" value="1"/>
</dbReference>
<dbReference type="eggNOG" id="COG2801">
    <property type="taxonomic scope" value="Bacteria"/>
</dbReference>
<dbReference type="EMBL" id="AGFM01000098">
    <property type="protein sequence ID" value="EHJ58128.1"/>
    <property type="molecule type" value="Genomic_DNA"/>
</dbReference>
<keyword evidence="3" id="KW-1185">Reference proteome</keyword>
<comment type="caution">
    <text evidence="2">The sequence shown here is derived from an EMBL/GenBank/DDBJ whole genome shotgun (WGS) entry which is preliminary data.</text>
</comment>
<evidence type="ECO:0000259" key="1">
    <source>
        <dbReference type="Pfam" id="PF13683"/>
    </source>
</evidence>
<dbReference type="Proteomes" id="UP000004030">
    <property type="component" value="Unassembled WGS sequence"/>
</dbReference>
<dbReference type="AlphaFoldDB" id="G6EKN5"/>
<dbReference type="GO" id="GO:0015074">
    <property type="term" value="P:DNA integration"/>
    <property type="evidence" value="ECO:0007669"/>
    <property type="project" value="InterPro"/>
</dbReference>
<protein>
    <submittedName>
        <fullName evidence="2">ISHne1, transposase orfB</fullName>
    </submittedName>
</protein>
<proteinExistence type="predicted"/>
<evidence type="ECO:0000313" key="3">
    <source>
        <dbReference type="Proteomes" id="UP000004030"/>
    </source>
</evidence>
<dbReference type="InterPro" id="IPR001584">
    <property type="entry name" value="Integrase_cat-core"/>
</dbReference>
<dbReference type="Pfam" id="PF13683">
    <property type="entry name" value="rve_3"/>
    <property type="match status" value="1"/>
</dbReference>